<protein>
    <submittedName>
        <fullName evidence="1">Serine/threonine-protein kinase RsbW</fullName>
    </submittedName>
</protein>
<dbReference type="Proteomes" id="UP000183687">
    <property type="component" value="Unassembled WGS sequence"/>
</dbReference>
<comment type="caution">
    <text evidence="1">The sequence shown here is derived from an EMBL/GenBank/DDBJ whole genome shotgun (WGS) entry which is preliminary data.</text>
</comment>
<gene>
    <name evidence="1" type="ORF">SAMN04489746_0358</name>
</gene>
<dbReference type="GO" id="GO:0016301">
    <property type="term" value="F:kinase activity"/>
    <property type="evidence" value="ECO:0007669"/>
    <property type="project" value="UniProtKB-KW"/>
</dbReference>
<organism evidence="1 2">
    <name type="scientific">Atopobium minutum</name>
    <dbReference type="NCBI Taxonomy" id="1381"/>
    <lineage>
        <taxon>Bacteria</taxon>
        <taxon>Bacillati</taxon>
        <taxon>Actinomycetota</taxon>
        <taxon>Coriobacteriia</taxon>
        <taxon>Coriobacteriales</taxon>
        <taxon>Atopobiaceae</taxon>
        <taxon>Atopobium</taxon>
    </lineage>
</organism>
<dbReference type="AlphaFoldDB" id="A0AB38A587"/>
<name>A0AB38A587_9ACTN</name>
<proteinExistence type="predicted"/>
<accession>A0AB38A587</accession>
<dbReference type="RefSeq" id="WP_002563463.1">
    <property type="nucleotide sequence ID" value="NZ_CALJSN010000006.1"/>
</dbReference>
<dbReference type="EMBL" id="FNSH01000001">
    <property type="protein sequence ID" value="SEB48073.1"/>
    <property type="molecule type" value="Genomic_DNA"/>
</dbReference>
<sequence>MSQQVVSLSVPAQPLFARSVRMMAANLAVVNNMDVDEVEDLRMAAEEGFVYACATQPASCDIVFELDESGIAINYTLGDTISSDDDALQYANLLLSAICDEYDADHANKKLRLVKLADGAHAN</sequence>
<reference evidence="1 2" key="1">
    <citation type="submission" date="2016-10" db="EMBL/GenBank/DDBJ databases">
        <authorList>
            <person name="Varghese N."/>
            <person name="Submissions S."/>
        </authorList>
    </citation>
    <scope>NUCLEOTIDE SEQUENCE [LARGE SCALE GENOMIC DNA]</scope>
    <source>
        <strain evidence="1 2">DSM 20586</strain>
    </source>
</reference>
<keyword evidence="1" id="KW-0418">Kinase</keyword>
<keyword evidence="1" id="KW-0808">Transferase</keyword>
<evidence type="ECO:0000313" key="2">
    <source>
        <dbReference type="Proteomes" id="UP000183687"/>
    </source>
</evidence>
<evidence type="ECO:0000313" key="1">
    <source>
        <dbReference type="EMBL" id="SEB48073.1"/>
    </source>
</evidence>